<feature type="compositionally biased region" description="Polar residues" evidence="2">
    <location>
        <begin position="206"/>
        <end position="222"/>
    </location>
</feature>
<dbReference type="GO" id="GO:0015031">
    <property type="term" value="P:protein transport"/>
    <property type="evidence" value="ECO:0007669"/>
    <property type="project" value="InterPro"/>
</dbReference>
<dbReference type="EMBL" id="BPVZ01000025">
    <property type="protein sequence ID" value="GKV06586.1"/>
    <property type="molecule type" value="Genomic_DNA"/>
</dbReference>
<evidence type="ECO:0000313" key="3">
    <source>
        <dbReference type="EMBL" id="GKV06586.1"/>
    </source>
</evidence>
<protein>
    <recommendedName>
        <fullName evidence="5">Vacuolar protein sorting-associated protein Ist1</fullName>
    </recommendedName>
</protein>
<organism evidence="3 4">
    <name type="scientific">Rubroshorea leprosula</name>
    <dbReference type="NCBI Taxonomy" id="152421"/>
    <lineage>
        <taxon>Eukaryota</taxon>
        <taxon>Viridiplantae</taxon>
        <taxon>Streptophyta</taxon>
        <taxon>Embryophyta</taxon>
        <taxon>Tracheophyta</taxon>
        <taxon>Spermatophyta</taxon>
        <taxon>Magnoliopsida</taxon>
        <taxon>eudicotyledons</taxon>
        <taxon>Gunneridae</taxon>
        <taxon>Pentapetalae</taxon>
        <taxon>rosids</taxon>
        <taxon>malvids</taxon>
        <taxon>Malvales</taxon>
        <taxon>Dipterocarpaceae</taxon>
        <taxon>Rubroshorea</taxon>
    </lineage>
</organism>
<feature type="region of interest" description="Disordered" evidence="2">
    <location>
        <begin position="183"/>
        <end position="282"/>
    </location>
</feature>
<dbReference type="Proteomes" id="UP001054252">
    <property type="component" value="Unassembled WGS sequence"/>
</dbReference>
<evidence type="ECO:0000256" key="1">
    <source>
        <dbReference type="ARBA" id="ARBA00005536"/>
    </source>
</evidence>
<feature type="compositionally biased region" description="Basic and acidic residues" evidence="2">
    <location>
        <begin position="312"/>
        <end position="345"/>
    </location>
</feature>
<comment type="caution">
    <text evidence="3">The sequence shown here is derived from an EMBL/GenBank/DDBJ whole genome shotgun (WGS) entry which is preliminary data.</text>
</comment>
<gene>
    <name evidence="3" type="ORF">SLEP1_g18460</name>
</gene>
<name>A0AAV5J6M4_9ROSI</name>
<feature type="region of interest" description="Disordered" evidence="2">
    <location>
        <begin position="438"/>
        <end position="528"/>
    </location>
</feature>
<feature type="compositionally biased region" description="Basic residues" evidence="2">
    <location>
        <begin position="568"/>
        <end position="580"/>
    </location>
</feature>
<feature type="region of interest" description="Disordered" evidence="2">
    <location>
        <begin position="299"/>
        <end position="424"/>
    </location>
</feature>
<evidence type="ECO:0008006" key="5">
    <source>
        <dbReference type="Google" id="ProtNLM"/>
    </source>
</evidence>
<dbReference type="AlphaFoldDB" id="A0AAV5J6M4"/>
<sequence length="661" mass="75077">MLDGLLGRGYAGKCKSLIKLTKSRIDVIRRKRNATQKFLKKDIADLLYNGLDINAYGRAEGFLVELNLSWCYDFIETCSDFVLKHLTVLQKLRDCPEDCREAVSSIMFAAARFSDLPELRDLRNMFHERYGNSLELFVNQEFVENLASKPSTLEKRVMLMEQIALEFSIKWDSKDFEQRISKPAAVAKGHPRTYGSFHVNDDKSKSSNGKDVYSQGNKTNVKSQEKLEVSNDGHRLGNKKEDNYSNRNELNHQSRQESFEGYRPINGREGKDNHDASLWGRKEASASKREIWDGMEGVTSTKGRVRSSSHGRSMDRNDGGGKLPEVRENNVPRIDDRDILLKGKPDLSPSHAGQKLKNHDKDSFMGDGHDIDDTTRRAREDTSRLKPHYNGMLPPPYVKPNTKLKDSKHGAGLSFGSSSSDLDNDTVLKDASAHKKAFTVNRSDKNQEGLNHPDDQRPKFAPATVNGYHGSEKGYYYQNDGIDNPIPKPRSNRRRHHVKSSSQDDFDNDEHTRAVRGKSRSRRRDDSRRGLQVLFDDDQHKDDEEERIIDKLLMHYSKKPSSYEEGKVRRKPSRSHRAHHWGTEAGEAPSNITRDGSDEMSGIPPIRSTSLPPEPTTQPQAKVFARAATFQPDRSNADRHVHPKLPDYDDLAAQFAALRGR</sequence>
<feature type="compositionally biased region" description="Basic and acidic residues" evidence="2">
    <location>
        <begin position="223"/>
        <end position="282"/>
    </location>
</feature>
<proteinExistence type="inferred from homology"/>
<feature type="compositionally biased region" description="Basic and acidic residues" evidence="2">
    <location>
        <begin position="442"/>
        <end position="458"/>
    </location>
</feature>
<dbReference type="Pfam" id="PF03398">
    <property type="entry name" value="Ist1"/>
    <property type="match status" value="1"/>
</dbReference>
<dbReference type="FunFam" id="1.20.1260.60:FF:000002">
    <property type="entry name" value="Vacuolar protein sorting-associated protein IST1"/>
    <property type="match status" value="1"/>
</dbReference>
<reference evidence="3 4" key="1">
    <citation type="journal article" date="2021" name="Commun. Biol.">
        <title>The genome of Shorea leprosula (Dipterocarpaceae) highlights the ecological relevance of drought in aseasonal tropical rainforests.</title>
        <authorList>
            <person name="Ng K.K.S."/>
            <person name="Kobayashi M.J."/>
            <person name="Fawcett J.A."/>
            <person name="Hatakeyama M."/>
            <person name="Paape T."/>
            <person name="Ng C.H."/>
            <person name="Ang C.C."/>
            <person name="Tnah L.H."/>
            <person name="Lee C.T."/>
            <person name="Nishiyama T."/>
            <person name="Sese J."/>
            <person name="O'Brien M.J."/>
            <person name="Copetti D."/>
            <person name="Mohd Noor M.I."/>
            <person name="Ong R.C."/>
            <person name="Putra M."/>
            <person name="Sireger I.Z."/>
            <person name="Indrioko S."/>
            <person name="Kosugi Y."/>
            <person name="Izuno A."/>
            <person name="Isagi Y."/>
            <person name="Lee S.L."/>
            <person name="Shimizu K.K."/>
        </authorList>
    </citation>
    <scope>NUCLEOTIDE SEQUENCE [LARGE SCALE GENOMIC DNA]</scope>
    <source>
        <strain evidence="3">214</strain>
    </source>
</reference>
<accession>A0AAV5J6M4</accession>
<feature type="region of interest" description="Disordered" evidence="2">
    <location>
        <begin position="555"/>
        <end position="619"/>
    </location>
</feature>
<dbReference type="PANTHER" id="PTHR12161">
    <property type="entry name" value="IST1 FAMILY MEMBER"/>
    <property type="match status" value="1"/>
</dbReference>
<comment type="similarity">
    <text evidence="1">Belongs to the IST1 family.</text>
</comment>
<feature type="compositionally biased region" description="Basic residues" evidence="2">
    <location>
        <begin position="490"/>
        <end position="499"/>
    </location>
</feature>
<dbReference type="Gene3D" id="1.20.1260.60">
    <property type="entry name" value="Vacuolar protein sorting-associated protein Ist1"/>
    <property type="match status" value="1"/>
</dbReference>
<dbReference type="InterPro" id="IPR005061">
    <property type="entry name" value="Ist1"/>
</dbReference>
<evidence type="ECO:0000313" key="4">
    <source>
        <dbReference type="Proteomes" id="UP001054252"/>
    </source>
</evidence>
<feature type="compositionally biased region" description="Low complexity" evidence="2">
    <location>
        <begin position="412"/>
        <end position="421"/>
    </location>
</feature>
<dbReference type="PANTHER" id="PTHR12161:SF14">
    <property type="entry name" value="REGULATOR OF VPS4 ACTIVITY IN THE MVB PATHWAY PROTEIN"/>
    <property type="match status" value="1"/>
</dbReference>
<feature type="compositionally biased region" description="Basic and acidic residues" evidence="2">
    <location>
        <begin position="357"/>
        <end position="384"/>
    </location>
</feature>
<keyword evidence="4" id="KW-1185">Reference proteome</keyword>
<evidence type="ECO:0000256" key="2">
    <source>
        <dbReference type="SAM" id="MobiDB-lite"/>
    </source>
</evidence>
<dbReference type="InterPro" id="IPR042277">
    <property type="entry name" value="IST1-like"/>
</dbReference>